<dbReference type="FunCoup" id="G0MHW3">
    <property type="interactions" value="502"/>
</dbReference>
<keyword evidence="3 6" id="KW-0547">Nucleotide-binding</keyword>
<feature type="region of interest" description="Disordered" evidence="7">
    <location>
        <begin position="498"/>
        <end position="522"/>
    </location>
</feature>
<organism evidence="10">
    <name type="scientific">Caenorhabditis brenneri</name>
    <name type="common">Nematode worm</name>
    <dbReference type="NCBI Taxonomy" id="135651"/>
    <lineage>
        <taxon>Eukaryota</taxon>
        <taxon>Metazoa</taxon>
        <taxon>Ecdysozoa</taxon>
        <taxon>Nematoda</taxon>
        <taxon>Chromadorea</taxon>
        <taxon>Rhabditida</taxon>
        <taxon>Rhabditina</taxon>
        <taxon>Rhabditomorpha</taxon>
        <taxon>Rhabditoidea</taxon>
        <taxon>Rhabditidae</taxon>
        <taxon>Peloderinae</taxon>
        <taxon>Caenorhabditis</taxon>
    </lineage>
</organism>
<dbReference type="Pfam" id="PF00069">
    <property type="entry name" value="Pkinase"/>
    <property type="match status" value="1"/>
</dbReference>
<name>G0MHW3_CAEBE</name>
<evidence type="ECO:0000313" key="10">
    <source>
        <dbReference type="Proteomes" id="UP000008068"/>
    </source>
</evidence>
<evidence type="ECO:0000256" key="3">
    <source>
        <dbReference type="ARBA" id="ARBA00022741"/>
    </source>
</evidence>
<evidence type="ECO:0000256" key="4">
    <source>
        <dbReference type="ARBA" id="ARBA00022777"/>
    </source>
</evidence>
<dbReference type="InterPro" id="IPR017441">
    <property type="entry name" value="Protein_kinase_ATP_BS"/>
</dbReference>
<feature type="region of interest" description="Disordered" evidence="7">
    <location>
        <begin position="534"/>
        <end position="622"/>
    </location>
</feature>
<dbReference type="PROSITE" id="PS50011">
    <property type="entry name" value="PROTEIN_KINASE_DOM"/>
    <property type="match status" value="1"/>
</dbReference>
<feature type="compositionally biased region" description="Low complexity" evidence="7">
    <location>
        <begin position="874"/>
        <end position="886"/>
    </location>
</feature>
<feature type="region of interest" description="Disordered" evidence="7">
    <location>
        <begin position="409"/>
        <end position="471"/>
    </location>
</feature>
<dbReference type="eggNOG" id="KOG0032">
    <property type="taxonomic scope" value="Eukaryota"/>
</dbReference>
<dbReference type="PROSITE" id="PS00108">
    <property type="entry name" value="PROTEIN_KINASE_ST"/>
    <property type="match status" value="1"/>
</dbReference>
<keyword evidence="2" id="KW-0808">Transferase</keyword>
<feature type="binding site" evidence="6">
    <location>
        <position position="74"/>
    </location>
    <ligand>
        <name>ATP</name>
        <dbReference type="ChEBI" id="CHEBI:30616"/>
    </ligand>
</feature>
<keyword evidence="1" id="KW-0723">Serine/threonine-protein kinase</keyword>
<evidence type="ECO:0000256" key="6">
    <source>
        <dbReference type="PROSITE-ProRule" id="PRU10141"/>
    </source>
</evidence>
<dbReference type="FunFam" id="1.10.510.10:FF:001247">
    <property type="entry name" value="Myosin Light Chain Kinase related"/>
    <property type="match status" value="1"/>
</dbReference>
<proteinExistence type="predicted"/>
<keyword evidence="4" id="KW-0418">Kinase</keyword>
<feature type="region of interest" description="Disordered" evidence="7">
    <location>
        <begin position="1122"/>
        <end position="1171"/>
    </location>
</feature>
<feature type="compositionally biased region" description="Basic and acidic residues" evidence="7">
    <location>
        <begin position="728"/>
        <end position="738"/>
    </location>
</feature>
<dbReference type="InterPro" id="IPR011009">
    <property type="entry name" value="Kinase-like_dom_sf"/>
</dbReference>
<dbReference type="Gene3D" id="1.10.510.10">
    <property type="entry name" value="Transferase(Phosphotransferase) domain 1"/>
    <property type="match status" value="1"/>
</dbReference>
<dbReference type="AlphaFoldDB" id="G0MHW3"/>
<feature type="region of interest" description="Disordered" evidence="7">
    <location>
        <begin position="874"/>
        <end position="917"/>
    </location>
</feature>
<sequence>MGTEPSGSGRIKVDEHYPSELDEPPVFDVKKIENIRANVKFDTLYQVTKLLGDGKFGKVYCVIEKATGKEFAAKFIKIRKEADRTEVEREVSILTGLRHPRIAQIYDAFYTTTNDVVLIMEIVRGGELFDRVAEESYELSELAVVMIICQLCEAIDYIHKQNILHLDVKPENIMCVSLTGNRIKLIDFGLARHYDGTQELKYMAGTPEFAAPEVIKFEKLDYHTDMWSIGVITYILLSGYSPFLGDNLGETYCNVEKGVWEFTEEFDTVSEEAKDFVTKLLIYDQSKRMLPHECLQHPWIAKHRQKAACNTILEKPLNAPTLDNKQIMRYNARRKFRRMIIYVKFLIEMNRLRNSLKTRMSANGHKFFDPLLKMAEKKEQKISDAIGSTSSPATGLGSLVKMAVETEKKKNGEVVTQSAAMSDTEKGEKKKKKKIVNADGTTKEKTPSIKKKKVSENGEDVSLRPPPELLNKRASTGGESLLAAVKVLKTLEVAENRSIPKRKSLASVKEEKVQKDAEVKKSTEVPTTVYKTLETTENGDIRRKSAPQKQDTLTVSENKLPTTGKLLETTANGGLKRKSLSTTKDEKVEKSEETRKKNSVSVKETKTVELSANSAKSDKPAVAAVTSDGEKVVKKKKKVTTVTAELEKPKTNGDTTKEIKEEKPIVANGTIEVSEKRRSLSTKRVSGNTEGALKPLPIVDVSSKIVHAPVEKKEAKEVKIKTPTVTEATHEVPSEAKKPARQGALRKRDKSLDDVLNAPPVPTTLSKSTETAVKHSVVEVVHPNGEIVKSEKILTKKKSLKKDKSTDEHVPVQVVEDNAKLPSLKTDVVSFESKPVKKSSKIVRLIPEDAVAKKTLVVLDEKKASKIVITSEKQATTTVQTTTSVKRTTKSSEKKVEHTADGKSVESSQKKNSQKDDVKISQVWFSVDELSPRVTTKKEEDSSQPVPKLSVKKNVLKQSAEKSVSEKDHKTTENKDQEKVVKKSSTVKNKDVAQVSLQQTHKVNDEKPKELKVTGTKTVVNKVELKGEEIIAPKKSSMKKTTAKVTGEVIGYEANSVKKSFVSDNKPPGGLNKWEVRDFENQRHNHGMKLSCYVSYIFIFQMKLSPDSASDTSSNKNVRIHLTDEQSVKSSVKSHPSSVSTRDSSEERKKVRFAGDVESPTKLNPPPLFGNGLMKMRSESSLHKKLNEHNSKKSHDDVSLVRKTSLFTDVEYQPREDFSFETLKEKLTRRVSDGYGDDGKRVKQMVNIPPTNSVKDKLLHFEKKFAK</sequence>
<dbReference type="OrthoDB" id="10260894at2759"/>
<keyword evidence="5 6" id="KW-0067">ATP-binding</keyword>
<evidence type="ECO:0000256" key="5">
    <source>
        <dbReference type="ARBA" id="ARBA00022840"/>
    </source>
</evidence>
<evidence type="ECO:0000313" key="9">
    <source>
        <dbReference type="EMBL" id="EGT59399.1"/>
    </source>
</evidence>
<feature type="region of interest" description="Disordered" evidence="7">
    <location>
        <begin position="931"/>
        <end position="988"/>
    </location>
</feature>
<dbReference type="SUPFAM" id="SSF56112">
    <property type="entry name" value="Protein kinase-like (PK-like)"/>
    <property type="match status" value="1"/>
</dbReference>
<feature type="compositionally biased region" description="Basic and acidic residues" evidence="7">
    <location>
        <begin position="508"/>
        <end position="522"/>
    </location>
</feature>
<evidence type="ECO:0000256" key="7">
    <source>
        <dbReference type="SAM" id="MobiDB-lite"/>
    </source>
</evidence>
<dbReference type="GO" id="GO:0035556">
    <property type="term" value="P:intracellular signal transduction"/>
    <property type="evidence" value="ECO:0007669"/>
    <property type="project" value="TreeGrafter"/>
</dbReference>
<dbReference type="Gene3D" id="3.30.200.20">
    <property type="entry name" value="Phosphorylase Kinase, domain 1"/>
    <property type="match status" value="1"/>
</dbReference>
<feature type="region of interest" description="Disordered" evidence="7">
    <location>
        <begin position="721"/>
        <end position="772"/>
    </location>
</feature>
<feature type="compositionally biased region" description="Low complexity" evidence="7">
    <location>
        <begin position="1128"/>
        <end position="1140"/>
    </location>
</feature>
<feature type="compositionally biased region" description="Basic and acidic residues" evidence="7">
    <location>
        <begin position="1143"/>
        <end position="1155"/>
    </location>
</feature>
<dbReference type="PANTHER" id="PTHR24342:SF20">
    <property type="entry name" value="MYOSIN LIGHT CHAIN KINASE, SMOOTH MUSCLE"/>
    <property type="match status" value="1"/>
</dbReference>
<dbReference type="InterPro" id="IPR008271">
    <property type="entry name" value="Ser/Thr_kinase_AS"/>
</dbReference>
<dbReference type="EMBL" id="GL379795">
    <property type="protein sequence ID" value="EGT59399.1"/>
    <property type="molecule type" value="Genomic_DNA"/>
</dbReference>
<feature type="compositionally biased region" description="Basic and acidic residues" evidence="7">
    <location>
        <begin position="583"/>
        <end position="596"/>
    </location>
</feature>
<evidence type="ECO:0000256" key="2">
    <source>
        <dbReference type="ARBA" id="ARBA00022679"/>
    </source>
</evidence>
<dbReference type="PROSITE" id="PS00107">
    <property type="entry name" value="PROTEIN_KINASE_ATP"/>
    <property type="match status" value="1"/>
</dbReference>
<accession>G0MHW3</accession>
<dbReference type="GO" id="GO:0005634">
    <property type="term" value="C:nucleus"/>
    <property type="evidence" value="ECO:0007669"/>
    <property type="project" value="TreeGrafter"/>
</dbReference>
<dbReference type="SMART" id="SM00220">
    <property type="entry name" value="S_TKc"/>
    <property type="match status" value="1"/>
</dbReference>
<protein>
    <recommendedName>
        <fullName evidence="8">Protein kinase domain-containing protein</fullName>
    </recommendedName>
</protein>
<dbReference type="GO" id="GO:0005524">
    <property type="term" value="F:ATP binding"/>
    <property type="evidence" value="ECO:0007669"/>
    <property type="project" value="UniProtKB-UniRule"/>
</dbReference>
<dbReference type="InParanoid" id="G0MHW3"/>
<dbReference type="FunFam" id="3.30.200.20:FF:000918">
    <property type="entry name" value="Myosin Light Chain Kinase related"/>
    <property type="match status" value="1"/>
</dbReference>
<feature type="domain" description="Protein kinase" evidence="8">
    <location>
        <begin position="45"/>
        <end position="300"/>
    </location>
</feature>
<dbReference type="STRING" id="135651.G0MHW3"/>
<dbReference type="PANTHER" id="PTHR24342">
    <property type="entry name" value="SERINE/THREONINE-PROTEIN KINASE 17"/>
    <property type="match status" value="1"/>
</dbReference>
<dbReference type="GO" id="GO:0043065">
    <property type="term" value="P:positive regulation of apoptotic process"/>
    <property type="evidence" value="ECO:0007669"/>
    <property type="project" value="TreeGrafter"/>
</dbReference>
<gene>
    <name evidence="9" type="ORF">CAEBREN_17035</name>
</gene>
<dbReference type="GO" id="GO:0004674">
    <property type="term" value="F:protein serine/threonine kinase activity"/>
    <property type="evidence" value="ECO:0007669"/>
    <property type="project" value="UniProtKB-KW"/>
</dbReference>
<feature type="compositionally biased region" description="Basic and acidic residues" evidence="7">
    <location>
        <begin position="890"/>
        <end position="904"/>
    </location>
</feature>
<dbReference type="Proteomes" id="UP000008068">
    <property type="component" value="Unassembled WGS sequence"/>
</dbReference>
<reference evidence="10" key="1">
    <citation type="submission" date="2011-07" db="EMBL/GenBank/DDBJ databases">
        <authorList>
            <consortium name="Caenorhabditis brenneri Sequencing and Analysis Consortium"/>
            <person name="Wilson R.K."/>
        </authorList>
    </citation>
    <scope>NUCLEOTIDE SEQUENCE [LARGE SCALE GENOMIC DNA]</scope>
    <source>
        <strain evidence="10">PB2801</strain>
    </source>
</reference>
<dbReference type="InterPro" id="IPR000719">
    <property type="entry name" value="Prot_kinase_dom"/>
</dbReference>
<dbReference type="HOGENOM" id="CLU_270342_0_0_1"/>
<feature type="compositionally biased region" description="Polar residues" evidence="7">
    <location>
        <begin position="547"/>
        <end position="561"/>
    </location>
</feature>
<keyword evidence="10" id="KW-1185">Reference proteome</keyword>
<feature type="compositionally biased region" description="Basic and acidic residues" evidence="7">
    <location>
        <begin position="959"/>
        <end position="981"/>
    </location>
</feature>
<evidence type="ECO:0000256" key="1">
    <source>
        <dbReference type="ARBA" id="ARBA00022527"/>
    </source>
</evidence>
<evidence type="ECO:0000259" key="8">
    <source>
        <dbReference type="PROSITE" id="PS50011"/>
    </source>
</evidence>